<proteinExistence type="predicted"/>
<keyword evidence="2" id="KW-1185">Reference proteome</keyword>
<protein>
    <submittedName>
        <fullName evidence="1">Uncharacterized protein</fullName>
    </submittedName>
</protein>
<dbReference type="AlphaFoldDB" id="A0A4Y2R0F9"/>
<evidence type="ECO:0000313" key="1">
    <source>
        <dbReference type="EMBL" id="GBN69164.1"/>
    </source>
</evidence>
<dbReference type="EMBL" id="BGPR01015423">
    <property type="protein sequence ID" value="GBN69164.1"/>
    <property type="molecule type" value="Genomic_DNA"/>
</dbReference>
<reference evidence="1 2" key="1">
    <citation type="journal article" date="2019" name="Sci. Rep.">
        <title>Orb-weaving spider Araneus ventricosus genome elucidates the spidroin gene catalogue.</title>
        <authorList>
            <person name="Kono N."/>
            <person name="Nakamura H."/>
            <person name="Ohtoshi R."/>
            <person name="Moran D.A.P."/>
            <person name="Shinohara A."/>
            <person name="Yoshida Y."/>
            <person name="Fujiwara M."/>
            <person name="Mori M."/>
            <person name="Tomita M."/>
            <person name="Arakawa K."/>
        </authorList>
    </citation>
    <scope>NUCLEOTIDE SEQUENCE [LARGE SCALE GENOMIC DNA]</scope>
</reference>
<evidence type="ECO:0000313" key="2">
    <source>
        <dbReference type="Proteomes" id="UP000499080"/>
    </source>
</evidence>
<comment type="caution">
    <text evidence="1">The sequence shown here is derived from an EMBL/GenBank/DDBJ whole genome shotgun (WGS) entry which is preliminary data.</text>
</comment>
<name>A0A4Y2R0F9_ARAVE</name>
<gene>
    <name evidence="1" type="ORF">AVEN_183011_1</name>
</gene>
<sequence length="102" mass="11476">MTLNEEDSGFLETKKNDIRLECRTEMINFCKRMGNIINLENSSVNFILEPGKGEEISGSLAQRKQILQLHRKKKLVPMAGAVTISHDSATCQEKLLIKDATN</sequence>
<organism evidence="1 2">
    <name type="scientific">Araneus ventricosus</name>
    <name type="common">Orbweaver spider</name>
    <name type="synonym">Epeira ventricosa</name>
    <dbReference type="NCBI Taxonomy" id="182803"/>
    <lineage>
        <taxon>Eukaryota</taxon>
        <taxon>Metazoa</taxon>
        <taxon>Ecdysozoa</taxon>
        <taxon>Arthropoda</taxon>
        <taxon>Chelicerata</taxon>
        <taxon>Arachnida</taxon>
        <taxon>Araneae</taxon>
        <taxon>Araneomorphae</taxon>
        <taxon>Entelegynae</taxon>
        <taxon>Araneoidea</taxon>
        <taxon>Araneidae</taxon>
        <taxon>Araneus</taxon>
    </lineage>
</organism>
<accession>A0A4Y2R0F9</accession>
<dbReference type="Proteomes" id="UP000499080">
    <property type="component" value="Unassembled WGS sequence"/>
</dbReference>